<dbReference type="EMBL" id="JAVFKD010000016">
    <property type="protein sequence ID" value="KAK5987235.1"/>
    <property type="molecule type" value="Genomic_DNA"/>
</dbReference>
<dbReference type="InterPro" id="IPR001853">
    <property type="entry name" value="DSBA-like_thioredoxin_dom"/>
</dbReference>
<evidence type="ECO:0000313" key="2">
    <source>
        <dbReference type="EMBL" id="KAK5987235.1"/>
    </source>
</evidence>
<dbReference type="SUPFAM" id="SSF52833">
    <property type="entry name" value="Thioredoxin-like"/>
    <property type="match status" value="1"/>
</dbReference>
<proteinExistence type="predicted"/>
<gene>
    <name evidence="2" type="ORF">PT974_11359</name>
</gene>
<dbReference type="CDD" id="cd03024">
    <property type="entry name" value="DsbA_FrnE"/>
    <property type="match status" value="1"/>
</dbReference>
<dbReference type="Gene3D" id="3.40.30.10">
    <property type="entry name" value="Glutaredoxin"/>
    <property type="match status" value="1"/>
</dbReference>
<dbReference type="PANTHER" id="PTHR13887">
    <property type="entry name" value="GLUTATHIONE S-TRANSFERASE KAPPA"/>
    <property type="match status" value="1"/>
</dbReference>
<organism evidence="2 3">
    <name type="scientific">Cladobotryum mycophilum</name>
    <dbReference type="NCBI Taxonomy" id="491253"/>
    <lineage>
        <taxon>Eukaryota</taxon>
        <taxon>Fungi</taxon>
        <taxon>Dikarya</taxon>
        <taxon>Ascomycota</taxon>
        <taxon>Pezizomycotina</taxon>
        <taxon>Sordariomycetes</taxon>
        <taxon>Hypocreomycetidae</taxon>
        <taxon>Hypocreales</taxon>
        <taxon>Hypocreaceae</taxon>
        <taxon>Cladobotryum</taxon>
    </lineage>
</organism>
<reference evidence="2 3" key="1">
    <citation type="submission" date="2024-01" db="EMBL/GenBank/DDBJ databases">
        <title>Complete genome of Cladobotryum mycophilum ATHUM6906.</title>
        <authorList>
            <person name="Christinaki A.C."/>
            <person name="Myridakis A.I."/>
            <person name="Kouvelis V.N."/>
        </authorList>
    </citation>
    <scope>NUCLEOTIDE SEQUENCE [LARGE SCALE GENOMIC DNA]</scope>
    <source>
        <strain evidence="2 3">ATHUM6906</strain>
    </source>
</reference>
<dbReference type="InterPro" id="IPR036249">
    <property type="entry name" value="Thioredoxin-like_sf"/>
</dbReference>
<feature type="domain" description="DSBA-like thioredoxin" evidence="1">
    <location>
        <begin position="6"/>
        <end position="220"/>
    </location>
</feature>
<accession>A0ABR0S4Z6</accession>
<name>A0ABR0S4Z6_9HYPO</name>
<evidence type="ECO:0000259" key="1">
    <source>
        <dbReference type="Pfam" id="PF01323"/>
    </source>
</evidence>
<dbReference type="Pfam" id="PF01323">
    <property type="entry name" value="DSBA"/>
    <property type="match status" value="1"/>
</dbReference>
<protein>
    <recommendedName>
        <fullName evidence="1">DSBA-like thioredoxin domain-containing protein</fullName>
    </recommendedName>
</protein>
<keyword evidence="3" id="KW-1185">Reference proteome</keyword>
<dbReference type="PANTHER" id="PTHR13887:SF52">
    <property type="entry name" value="DSBA-LIKE THIOREDOXIN DOMAIN-CONTAINING PROTEIN"/>
    <property type="match status" value="1"/>
</dbReference>
<dbReference type="Proteomes" id="UP001338125">
    <property type="component" value="Unassembled WGS sequence"/>
</dbReference>
<sequence length="229" mass="25756">MYESQVSFTLDTVCPWTFIAKKRYAPVIILDKALAHVRSSSSPDITFTLHFEPFQLNPDLPQTIDRNEWYLENKHMGNPDAQRIFQAHMSGLAEPLGVDMRFDGLMGNTLDAHRVVQYFQDEKGAETAERLVDALYKRYFAEGKHPAADETLIEACIEAGIDRAEAEEVVTDHDKGARQVKARLREVGMDVDAVPTVVIEGKRRDITVTGAKEVADYIKALETVTKEST</sequence>
<comment type="caution">
    <text evidence="2">The sequence shown here is derived from an EMBL/GenBank/DDBJ whole genome shotgun (WGS) entry which is preliminary data.</text>
</comment>
<evidence type="ECO:0000313" key="3">
    <source>
        <dbReference type="Proteomes" id="UP001338125"/>
    </source>
</evidence>